<dbReference type="SUPFAM" id="SSF51445">
    <property type="entry name" value="(Trans)glycosidases"/>
    <property type="match status" value="1"/>
</dbReference>
<dbReference type="InterPro" id="IPR025277">
    <property type="entry name" value="Apiosidase-like_cat_dom"/>
</dbReference>
<dbReference type="EMBL" id="CP041692">
    <property type="protein sequence ID" value="QDP97082.1"/>
    <property type="molecule type" value="Genomic_DNA"/>
</dbReference>
<evidence type="ECO:0000259" key="2">
    <source>
        <dbReference type="Pfam" id="PF13204"/>
    </source>
</evidence>
<dbReference type="Proteomes" id="UP000319263">
    <property type="component" value="Chromosome"/>
</dbReference>
<evidence type="ECO:0000313" key="4">
    <source>
        <dbReference type="Proteomes" id="UP000319263"/>
    </source>
</evidence>
<evidence type="ECO:0000259" key="1">
    <source>
        <dbReference type="Pfam" id="PF12904"/>
    </source>
</evidence>
<proteinExistence type="predicted"/>
<dbReference type="RefSeq" id="WP_143987043.1">
    <property type="nucleotide sequence ID" value="NZ_CP041692.1"/>
</dbReference>
<evidence type="ECO:0000313" key="3">
    <source>
        <dbReference type="EMBL" id="QDP97082.1"/>
    </source>
</evidence>
<dbReference type="InterPro" id="IPR024749">
    <property type="entry name" value="Collagen-bd_put"/>
</dbReference>
<gene>
    <name evidence="3" type="ORF">FOE78_15140</name>
</gene>
<feature type="domain" description="Putative collagen-binding" evidence="1">
    <location>
        <begin position="405"/>
        <end position="494"/>
    </location>
</feature>
<dbReference type="OrthoDB" id="8108447at2"/>
<dbReference type="Pfam" id="PF13204">
    <property type="entry name" value="Apiosidase"/>
    <property type="match status" value="1"/>
</dbReference>
<accession>A0A516Q120</accession>
<dbReference type="Gene3D" id="3.20.20.80">
    <property type="entry name" value="Glycosidases"/>
    <property type="match status" value="1"/>
</dbReference>
<dbReference type="AlphaFoldDB" id="A0A516Q120"/>
<dbReference type="PANTHER" id="PTHR37836:SF3">
    <property type="entry name" value="ENDOGLUCANASE"/>
    <property type="match status" value="1"/>
</dbReference>
<feature type="domain" description="Apiosidase-like catalytic" evidence="2">
    <location>
        <begin position="66"/>
        <end position="401"/>
    </location>
</feature>
<organism evidence="3 4">
    <name type="scientific">Microlunatus elymi</name>
    <dbReference type="NCBI Taxonomy" id="2596828"/>
    <lineage>
        <taxon>Bacteria</taxon>
        <taxon>Bacillati</taxon>
        <taxon>Actinomycetota</taxon>
        <taxon>Actinomycetes</taxon>
        <taxon>Propionibacteriales</taxon>
        <taxon>Propionibacteriaceae</taxon>
        <taxon>Microlunatus</taxon>
    </lineage>
</organism>
<dbReference type="InterPro" id="IPR017853">
    <property type="entry name" value="GH"/>
</dbReference>
<dbReference type="PANTHER" id="PTHR37836">
    <property type="entry name" value="LMO1036 PROTEIN"/>
    <property type="match status" value="1"/>
</dbReference>
<dbReference type="KEGG" id="mik:FOE78_15140"/>
<keyword evidence="4" id="KW-1185">Reference proteome</keyword>
<protein>
    <submittedName>
        <fullName evidence="3">DUF4038 domain-containing protein</fullName>
    </submittedName>
</protein>
<reference evidence="3 4" key="1">
    <citation type="submission" date="2019-07" db="EMBL/GenBank/DDBJ databases">
        <title>Microlunatus dokdonensis sp. nov. isolated from the rhizospheric soil of the wild plant Elymus tsukushiensis.</title>
        <authorList>
            <person name="Ghim S.-Y."/>
            <person name="Hwang Y.-J."/>
            <person name="Son J.-S."/>
            <person name="Shin J.-H."/>
        </authorList>
    </citation>
    <scope>NUCLEOTIDE SEQUENCE [LARGE SCALE GENOMIC DNA]</scope>
    <source>
        <strain evidence="3 4">KUDC0627</strain>
    </source>
</reference>
<dbReference type="InterPro" id="IPR006311">
    <property type="entry name" value="TAT_signal"/>
</dbReference>
<dbReference type="PROSITE" id="PS51318">
    <property type="entry name" value="TAT"/>
    <property type="match status" value="1"/>
</dbReference>
<name>A0A516Q120_9ACTN</name>
<dbReference type="Pfam" id="PF12904">
    <property type="entry name" value="Collagen_bind_2"/>
    <property type="match status" value="1"/>
</dbReference>
<sequence length="507" mass="56491">MSDAGTQAPTNVATGVSRRRVLAASAAVGVAAGTLHATKAVAAAPERKPDHGSGTAPWKNGRLIVSDNGRFLQHQNGKPFFWLGDTAWLLHKLSKDDIGKYFADRRRKSFNVAQLQVVPASLDYKNHDGETPFVQHQIRQPNPAYWSYVDYIVDQAAQHGIYMAMDTVWGSIVTSGQLTGDDAAWYGDWIGKRYKDKPNIVWLNGGDTKADQALPVWLTLGAAIRKADPNHLITFHPFGRYSSSTWFHDADWLDFNMFQSGHRTYQQSFDAATPEVTGVELPTLWKGEGNWKDVIEDYKLYPPKPTLDGEPSYEGIPQGLHDPTQPLWNDDDVRRYAYWSVFAGACGHTYGNGAVMSMHLPSDGPTGAYGVTKYWDEAIHDPGAGQVQHLQQLMLSRPYFQRIYDPTVVIGDPGFQHDHLITTRGDDFLFAYIYTGRSFSLQLGKLSGDVLKAWWYRPKDGSCRPLGHLKNSGVRRFDPPGRPAPGNDWVLVLDDAAQEFARPGEVS</sequence>